<organism evidence="2 3">
    <name type="scientific">Sphingobacterium bambusae</name>
    <dbReference type="NCBI Taxonomy" id="662858"/>
    <lineage>
        <taxon>Bacteria</taxon>
        <taxon>Pseudomonadati</taxon>
        <taxon>Bacteroidota</taxon>
        <taxon>Sphingobacteriia</taxon>
        <taxon>Sphingobacteriales</taxon>
        <taxon>Sphingobacteriaceae</taxon>
        <taxon>Sphingobacterium</taxon>
    </lineage>
</organism>
<keyword evidence="3" id="KW-1185">Reference proteome</keyword>
<evidence type="ECO:0008006" key="4">
    <source>
        <dbReference type="Google" id="ProtNLM"/>
    </source>
</evidence>
<sequence>MQTFSFSPSVNIIRDKDREINYIRTINGQLAFEQIVETANSGARAFTIIGAYGSGKSVFLWALERALKGDAKFFDHFDYFLRGYSSYEFLNIVGEFESLEKVMAKELHCKQQEVIEAFQTKANALRANGQALLVRIDEFGKFLEYAAKSANPEADFYFLQRLSEFVNDPKGNVILITTLHQDFSAYAFHLSESQRNEWIKVKGRFKEIAFNVPAEQLLLVAAERLFVQDRKWVQPGLQDVFQLVKRAKAFPLNDYLTEEMASKLFPLDILSGSVLTLALQRYGQNERSLFTFLDSDDHKGIQQFEQDEHARYFNLVHVFDYLRYHYYVVITAPNHPNFRNWQLMLDSLEKAEGLFEGEELQQALGIIKSVGLLTLFARKSMLIDEQFILDYLQFTMDYDATVVLRRLQGFGIIRFRKHDQRFVLFEGTDVDIDEAIELARTEISKVTSISQRLNKLFSFPAILAKQHYLETGTPRYYEFVLSDEPISMVPKGEVDGYINLVFSSTCTEDTIRLISADQDEAVIYVYYKHTAEIAELLAYTEQVEIARKKHEGDRVAVRELNGILRYQADLLKKTVMESLKRLDHSQISLYYNGEDLHHKVGNWGQLNSYLSKVAASVYEHAPRYANEMVNKSKLSAAISTARRTLLANLIEREPEEALGYAAQLFPPDKTIYLSLLKEQGFHKQAGESWQLMEPTADSFQPVWKEFLQFLEASKQTKRPLQEFVDIVSKRPYKIKKGLLDFLLPLFLLVRRESFALYHEGNKFIPNISVDTLDLLIRKPQDYSVKAFHVEGIRLDVFNNYRELLSQATADELSNKSFINTIVPFLTFYKDLSAYAKQTKGITKEAQRLRDAISKATDPEKSFFEDFPQALGYSISELNEAPAKLESYFDELRRSIKEIQTAYEALLERFEDYMRREILGISDAVSFEEWRAALQTRFAKARRDLLPPQLKTFLMRINSPLDDKQAWLNSVSQAVIGKSLDNVQDFEEDILHRKFKDFVEDLDNFTDILAATDATDIDHTFKVQVTNVQSGSNSRIVKVNQEKLKEAAKKQEKLMKALTDDKNLNIFILTRLLDEQLKND</sequence>
<reference evidence="3" key="1">
    <citation type="journal article" date="2019" name="Int. J. Syst. Evol. Microbiol.">
        <title>The Global Catalogue of Microorganisms (GCM) 10K type strain sequencing project: providing services to taxonomists for standard genome sequencing and annotation.</title>
        <authorList>
            <consortium name="The Broad Institute Genomics Platform"/>
            <consortium name="The Broad Institute Genome Sequencing Center for Infectious Disease"/>
            <person name="Wu L."/>
            <person name="Ma J."/>
        </authorList>
    </citation>
    <scope>NUCLEOTIDE SEQUENCE [LARGE SCALE GENOMIC DNA]</scope>
    <source>
        <strain evidence="3">KCTC 22814</strain>
    </source>
</reference>
<accession>A0ABW6BMT9</accession>
<dbReference type="Proteomes" id="UP001597525">
    <property type="component" value="Unassembled WGS sequence"/>
</dbReference>
<keyword evidence="1" id="KW-0175">Coiled coil</keyword>
<name>A0ABW6BMT9_9SPHI</name>
<dbReference type="EMBL" id="JBHUPB010000015">
    <property type="protein sequence ID" value="MFD2969958.1"/>
    <property type="molecule type" value="Genomic_DNA"/>
</dbReference>
<evidence type="ECO:0000256" key="1">
    <source>
        <dbReference type="SAM" id="Coils"/>
    </source>
</evidence>
<protein>
    <recommendedName>
        <fullName evidence="4">ATP-binding protein</fullName>
    </recommendedName>
</protein>
<dbReference type="SUPFAM" id="SSF52540">
    <property type="entry name" value="P-loop containing nucleoside triphosphate hydrolases"/>
    <property type="match status" value="1"/>
</dbReference>
<dbReference type="RefSeq" id="WP_320183443.1">
    <property type="nucleotide sequence ID" value="NZ_CP138332.1"/>
</dbReference>
<evidence type="ECO:0000313" key="3">
    <source>
        <dbReference type="Proteomes" id="UP001597525"/>
    </source>
</evidence>
<evidence type="ECO:0000313" key="2">
    <source>
        <dbReference type="EMBL" id="MFD2969958.1"/>
    </source>
</evidence>
<feature type="coiled-coil region" evidence="1">
    <location>
        <begin position="888"/>
        <end position="915"/>
    </location>
</feature>
<dbReference type="InterPro" id="IPR027417">
    <property type="entry name" value="P-loop_NTPase"/>
</dbReference>
<comment type="caution">
    <text evidence="2">The sequence shown here is derived from an EMBL/GenBank/DDBJ whole genome shotgun (WGS) entry which is preliminary data.</text>
</comment>
<gene>
    <name evidence="2" type="ORF">ACFS7Y_21390</name>
</gene>
<proteinExistence type="predicted"/>